<name>A0ABD6B1C0_9EURY</name>
<gene>
    <name evidence="2" type="ORF">ACFSBT_21155</name>
</gene>
<dbReference type="EMBL" id="JBHUDC010000011">
    <property type="protein sequence ID" value="MFD1515797.1"/>
    <property type="molecule type" value="Genomic_DNA"/>
</dbReference>
<evidence type="ECO:0000313" key="3">
    <source>
        <dbReference type="Proteomes" id="UP001597187"/>
    </source>
</evidence>
<reference evidence="2 3" key="1">
    <citation type="journal article" date="2019" name="Int. J. Syst. Evol. Microbiol.">
        <title>The Global Catalogue of Microorganisms (GCM) 10K type strain sequencing project: providing services to taxonomists for standard genome sequencing and annotation.</title>
        <authorList>
            <consortium name="The Broad Institute Genomics Platform"/>
            <consortium name="The Broad Institute Genome Sequencing Center for Infectious Disease"/>
            <person name="Wu L."/>
            <person name="Ma J."/>
        </authorList>
    </citation>
    <scope>NUCLEOTIDE SEQUENCE [LARGE SCALE GENOMIC DNA]</scope>
    <source>
        <strain evidence="2 3">CGMCC 1.12563</strain>
    </source>
</reference>
<evidence type="ECO:0000313" key="2">
    <source>
        <dbReference type="EMBL" id="MFD1515797.1"/>
    </source>
</evidence>
<keyword evidence="3" id="KW-1185">Reference proteome</keyword>
<evidence type="ECO:0000256" key="1">
    <source>
        <dbReference type="SAM" id="MobiDB-lite"/>
    </source>
</evidence>
<dbReference type="Proteomes" id="UP001597187">
    <property type="component" value="Unassembled WGS sequence"/>
</dbReference>
<organism evidence="2 3">
    <name type="scientific">Halomarina rubra</name>
    <dbReference type="NCBI Taxonomy" id="2071873"/>
    <lineage>
        <taxon>Archaea</taxon>
        <taxon>Methanobacteriati</taxon>
        <taxon>Methanobacteriota</taxon>
        <taxon>Stenosarchaea group</taxon>
        <taxon>Halobacteria</taxon>
        <taxon>Halobacteriales</taxon>
        <taxon>Natronomonadaceae</taxon>
        <taxon>Halomarina</taxon>
    </lineage>
</organism>
<dbReference type="RefSeq" id="WP_250875720.1">
    <property type="nucleotide sequence ID" value="NZ_JALXFV010000011.1"/>
</dbReference>
<feature type="region of interest" description="Disordered" evidence="1">
    <location>
        <begin position="1"/>
        <end position="26"/>
    </location>
</feature>
<dbReference type="AlphaFoldDB" id="A0ABD6B1C0"/>
<comment type="caution">
    <text evidence="2">The sequence shown here is derived from an EMBL/GenBank/DDBJ whole genome shotgun (WGS) entry which is preliminary data.</text>
</comment>
<sequence length="61" mass="6544">MRTERVAAESEPTVESGLAHAPDPTRPGVVTVYDPESTGPALASQWLSVDEDLLCDATDWC</sequence>
<proteinExistence type="predicted"/>
<accession>A0ABD6B1C0</accession>
<protein>
    <submittedName>
        <fullName evidence="2">Uncharacterized protein</fullName>
    </submittedName>
</protein>